<feature type="transmembrane region" description="Helical" evidence="1">
    <location>
        <begin position="58"/>
        <end position="76"/>
    </location>
</feature>
<evidence type="ECO:0000313" key="3">
    <source>
        <dbReference type="Proteomes" id="UP000291469"/>
    </source>
</evidence>
<dbReference type="Proteomes" id="UP000291469">
    <property type="component" value="Chromosome"/>
</dbReference>
<feature type="transmembrane region" description="Helical" evidence="1">
    <location>
        <begin position="88"/>
        <end position="107"/>
    </location>
</feature>
<sequence>MSSVAAPEAPPPRGGEPGRRRFGRFVGHLITVGLAVVHVLLGIAAAAAAEVDGTPGRALALVAAMLFSGVVAVASSRVVEGRRTWSPWLALALPAPGYLVLGLLGVVPI</sequence>
<accession>A0A411YAA5</accession>
<evidence type="ECO:0000256" key="1">
    <source>
        <dbReference type="SAM" id="Phobius"/>
    </source>
</evidence>
<reference evidence="2 3" key="1">
    <citation type="submission" date="2019-01" db="EMBL/GenBank/DDBJ databases">
        <title>Egibacter rhizosphaerae EGI 80759T.</title>
        <authorList>
            <person name="Chen D.-D."/>
            <person name="Tian Y."/>
            <person name="Jiao J.-Y."/>
            <person name="Zhang X.-T."/>
            <person name="Zhang Y.-G."/>
            <person name="Zhang Y."/>
            <person name="Xiao M."/>
            <person name="Shu W.-S."/>
            <person name="Li W.-J."/>
        </authorList>
    </citation>
    <scope>NUCLEOTIDE SEQUENCE [LARGE SCALE GENOMIC DNA]</scope>
    <source>
        <strain evidence="2 3">EGI 80759</strain>
    </source>
</reference>
<keyword evidence="1" id="KW-0472">Membrane</keyword>
<keyword evidence="3" id="KW-1185">Reference proteome</keyword>
<protein>
    <submittedName>
        <fullName evidence="2">Uncharacterized protein</fullName>
    </submittedName>
</protein>
<dbReference type="RefSeq" id="WP_131153116.1">
    <property type="nucleotide sequence ID" value="NZ_CP036402.1"/>
</dbReference>
<dbReference type="KEGG" id="erz:ER308_00045"/>
<dbReference type="AlphaFoldDB" id="A0A411YAA5"/>
<organism evidence="2 3">
    <name type="scientific">Egibacter rhizosphaerae</name>
    <dbReference type="NCBI Taxonomy" id="1670831"/>
    <lineage>
        <taxon>Bacteria</taxon>
        <taxon>Bacillati</taxon>
        <taxon>Actinomycetota</taxon>
        <taxon>Nitriliruptoria</taxon>
        <taxon>Egibacterales</taxon>
        <taxon>Egibacteraceae</taxon>
        <taxon>Egibacter</taxon>
    </lineage>
</organism>
<dbReference type="EMBL" id="CP036402">
    <property type="protein sequence ID" value="QBI18118.1"/>
    <property type="molecule type" value="Genomic_DNA"/>
</dbReference>
<gene>
    <name evidence="2" type="ORF">ER308_00045</name>
</gene>
<name>A0A411YAA5_9ACTN</name>
<keyword evidence="1" id="KW-0812">Transmembrane</keyword>
<proteinExistence type="predicted"/>
<keyword evidence="1" id="KW-1133">Transmembrane helix</keyword>
<evidence type="ECO:0000313" key="2">
    <source>
        <dbReference type="EMBL" id="QBI18118.1"/>
    </source>
</evidence>
<feature type="transmembrane region" description="Helical" evidence="1">
    <location>
        <begin position="25"/>
        <end position="46"/>
    </location>
</feature>